<dbReference type="InterPro" id="IPR037907">
    <property type="entry name" value="Vps17_PX"/>
</dbReference>
<dbReference type="GeneID" id="14492948"/>
<proteinExistence type="inferred from homology"/>
<comment type="similarity">
    <text evidence="1">Belongs to the VPS17 family.</text>
</comment>
<dbReference type="InterPro" id="IPR027267">
    <property type="entry name" value="AH/BAR_dom_sf"/>
</dbReference>
<dbReference type="Gene3D" id="3.30.1520.10">
    <property type="entry name" value="Phox-like domain"/>
    <property type="match status" value="1"/>
</dbReference>
<comment type="function">
    <text evidence="1">Component of the membrane-associated retromer complex which is essential in endosome-to-Golgi retrograde transport.</text>
</comment>
<evidence type="ECO:0000313" key="5">
    <source>
        <dbReference type="Proteomes" id="UP000002866"/>
    </source>
</evidence>
<dbReference type="SUPFAM" id="SSF64268">
    <property type="entry name" value="PX domain"/>
    <property type="match status" value="1"/>
</dbReference>
<dbReference type="PANTHER" id="PTHR47433:SF1">
    <property type="entry name" value="VACUOLAR PROTEIN SORTING-ASSOCIATED PROTEIN 17"/>
    <property type="match status" value="1"/>
</dbReference>
<dbReference type="CDD" id="cd06891">
    <property type="entry name" value="PX_Vps17p"/>
    <property type="match status" value="1"/>
</dbReference>
<feature type="compositionally biased region" description="Polar residues" evidence="2">
    <location>
        <begin position="503"/>
        <end position="515"/>
    </location>
</feature>
<organism evidence="4 5">
    <name type="scientific">Henningerozyma blattae (strain ATCC 34711 / CBS 6284 / DSM 70876 / NBRC 10599 / NRRL Y-10934 / UCD 77-7)</name>
    <name type="common">Yeast</name>
    <name type="synonym">Tetrapisispora blattae</name>
    <dbReference type="NCBI Taxonomy" id="1071380"/>
    <lineage>
        <taxon>Eukaryota</taxon>
        <taxon>Fungi</taxon>
        <taxon>Dikarya</taxon>
        <taxon>Ascomycota</taxon>
        <taxon>Saccharomycotina</taxon>
        <taxon>Saccharomycetes</taxon>
        <taxon>Saccharomycetales</taxon>
        <taxon>Saccharomycetaceae</taxon>
        <taxon>Henningerozyma</taxon>
    </lineage>
</organism>
<evidence type="ECO:0000259" key="3">
    <source>
        <dbReference type="Pfam" id="PF00787"/>
    </source>
</evidence>
<dbReference type="GO" id="GO:0005829">
    <property type="term" value="C:cytosol"/>
    <property type="evidence" value="ECO:0007669"/>
    <property type="project" value="GOC"/>
</dbReference>
<dbReference type="GO" id="GO:0030905">
    <property type="term" value="C:retromer, tubulation complex"/>
    <property type="evidence" value="ECO:0007669"/>
    <property type="project" value="EnsemblFungi"/>
</dbReference>
<feature type="region of interest" description="Disordered" evidence="2">
    <location>
        <begin position="1"/>
        <end position="92"/>
    </location>
</feature>
<dbReference type="GO" id="GO:0140318">
    <property type="term" value="F:protein transporter activity"/>
    <property type="evidence" value="ECO:0007669"/>
    <property type="project" value="EnsemblFungi"/>
</dbReference>
<dbReference type="OMA" id="FYLGTME"/>
<feature type="region of interest" description="Disordered" evidence="2">
    <location>
        <begin position="537"/>
        <end position="582"/>
    </location>
</feature>
<dbReference type="InterPro" id="IPR036871">
    <property type="entry name" value="PX_dom_sf"/>
</dbReference>
<accession>I2GVA7</accession>
<feature type="compositionally biased region" description="Low complexity" evidence="2">
    <location>
        <begin position="42"/>
        <end position="59"/>
    </location>
</feature>
<dbReference type="KEGG" id="tbl:TBLA_0A02600"/>
<dbReference type="PANTHER" id="PTHR47433">
    <property type="entry name" value="VACUOLAR PROTEIN SORTING-ASSOCIATED PROTEIN 17"/>
    <property type="match status" value="1"/>
</dbReference>
<dbReference type="InterPro" id="IPR053055">
    <property type="entry name" value="VPS17"/>
</dbReference>
<dbReference type="GO" id="GO:0006886">
    <property type="term" value="P:intracellular protein transport"/>
    <property type="evidence" value="ECO:0007669"/>
    <property type="project" value="TreeGrafter"/>
</dbReference>
<dbReference type="HOGENOM" id="CLU_028982_1_0_1"/>
<dbReference type="STRING" id="1071380.I2GVA7"/>
<comment type="subunit">
    <text evidence="1">Component of the retromer complex.</text>
</comment>
<evidence type="ECO:0000256" key="1">
    <source>
        <dbReference type="PIRNR" id="PIRNR011791"/>
    </source>
</evidence>
<reference evidence="4 5" key="1">
    <citation type="journal article" date="2011" name="Proc. Natl. Acad. Sci. U.S.A.">
        <title>Evolutionary erosion of yeast sex chromosomes by mating-type switching accidents.</title>
        <authorList>
            <person name="Gordon J.L."/>
            <person name="Armisen D."/>
            <person name="Proux-Wera E."/>
            <person name="Oheigeartaigh S.S."/>
            <person name="Byrne K.P."/>
            <person name="Wolfe K.H."/>
        </authorList>
    </citation>
    <scope>NUCLEOTIDE SEQUENCE [LARGE SCALE GENOMIC DNA]</scope>
    <source>
        <strain evidence="5">ATCC 34711 / CBS 6284 / DSM 70876 / NBRC 10599 / NRRL Y-10934 / UCD 77-7</strain>
    </source>
</reference>
<keyword evidence="1" id="KW-0653">Protein transport</keyword>
<feature type="compositionally biased region" description="Acidic residues" evidence="2">
    <location>
        <begin position="551"/>
        <end position="562"/>
    </location>
</feature>
<dbReference type="PIRSF" id="PIRSF011791">
    <property type="entry name" value="Vps17"/>
    <property type="match status" value="1"/>
</dbReference>
<dbReference type="AlphaFoldDB" id="I2GVA7"/>
<dbReference type="InterPro" id="IPR001683">
    <property type="entry name" value="PX_dom"/>
</dbReference>
<feature type="region of interest" description="Disordered" evidence="2">
    <location>
        <begin position="496"/>
        <end position="525"/>
    </location>
</feature>
<evidence type="ECO:0000256" key="2">
    <source>
        <dbReference type="SAM" id="MobiDB-lite"/>
    </source>
</evidence>
<sequence length="601" mass="68780">MSFGNDIFDDMDNNPFAEPSEETPVLEQETTTDTVESGTAEPPNNTNDNNDTNINSTPNETTPVTTPGNEPPVRKEEPPQPDLETTLLPERKEPKLSLKVRVTKIERAGTTSNQQENPSIIFDVSTNIPTFRRKLYRNIKKTYEEFNNFFKYLNGSLPESFIPSIPPPYTNYGIENHEDFAKLLKNFQEWFNRIAMDQLILRKEELAFFIESDHSTYIPISKYKLPATGLKRKTLKQLSPPYDEVIELSEFRPYVKSLHWISKDLQSKIVKSSRSRKSLGTNESNFGHGFMALKDLNQIKQNSNSVNKTNTASNAENQLYKRFGKVINAVGNIDSIIATLDMSTLYDGLEWIVKDTYVVKEALTNRHLIMRELLNAQSNTKNKQETAKKFRSKRDINPLKVDESYRQLKEASDYEKKLTFKLQRITLNLKYEKENWLNWYKKKLHQSIKEYTVQKINYERKKLTILEKIRNDVRKADPNGGLSRLGRENLIINDNKEADDSNRNNGLTTSISSQGVEGDSWAGETRRRSIMEADRLNRTEFDDSINGTDQNEPDNEDDEDNISGDLTATATTTTTTTPTGKMDESLMNARDAATLLGTATF</sequence>
<dbReference type="EMBL" id="HE806316">
    <property type="protein sequence ID" value="CCH58059.1"/>
    <property type="molecule type" value="Genomic_DNA"/>
</dbReference>
<dbReference type="eggNOG" id="KOG2273">
    <property type="taxonomic scope" value="Eukaryota"/>
</dbReference>
<dbReference type="FunCoup" id="I2GVA7">
    <property type="interactions" value="85"/>
</dbReference>
<name>I2GVA7_HENB6</name>
<dbReference type="InParanoid" id="I2GVA7"/>
<protein>
    <recommendedName>
        <fullName evidence="1">Vacuolar protein sorting-associated protein 17</fullName>
    </recommendedName>
</protein>
<evidence type="ECO:0000313" key="4">
    <source>
        <dbReference type="EMBL" id="CCH58059.1"/>
    </source>
</evidence>
<dbReference type="GO" id="GO:0042147">
    <property type="term" value="P:retrograde transport, endosome to Golgi"/>
    <property type="evidence" value="ECO:0007669"/>
    <property type="project" value="EnsemblFungi"/>
</dbReference>
<dbReference type="Proteomes" id="UP000002866">
    <property type="component" value="Chromosome 1"/>
</dbReference>
<feature type="compositionally biased region" description="Low complexity" evidence="2">
    <location>
        <begin position="567"/>
        <end position="579"/>
    </location>
</feature>
<dbReference type="InterPro" id="IPR014461">
    <property type="entry name" value="Retromer_complex_Vps17"/>
</dbReference>
<feature type="domain" description="PX" evidence="3">
    <location>
        <begin position="133"/>
        <end position="213"/>
    </location>
</feature>
<keyword evidence="1" id="KW-0813">Transport</keyword>
<dbReference type="GO" id="GO:0005768">
    <property type="term" value="C:endosome"/>
    <property type="evidence" value="ECO:0007669"/>
    <property type="project" value="EnsemblFungi"/>
</dbReference>
<feature type="compositionally biased region" description="Polar residues" evidence="2">
    <location>
        <begin position="28"/>
        <end position="37"/>
    </location>
</feature>
<dbReference type="Gene3D" id="1.20.1270.60">
    <property type="entry name" value="Arfaptin homology (AH) domain/BAR domain"/>
    <property type="match status" value="1"/>
</dbReference>
<keyword evidence="5" id="KW-1185">Reference proteome</keyword>
<gene>
    <name evidence="4" type="primary">TBLA0A02600</name>
    <name evidence="4" type="ORF">TBLA_0A02600</name>
</gene>
<dbReference type="RefSeq" id="XP_004177578.1">
    <property type="nucleotide sequence ID" value="XM_004177530.1"/>
</dbReference>
<dbReference type="GO" id="GO:0032266">
    <property type="term" value="F:phosphatidylinositol-3-phosphate binding"/>
    <property type="evidence" value="ECO:0007669"/>
    <property type="project" value="EnsemblFungi"/>
</dbReference>
<dbReference type="Pfam" id="PF00787">
    <property type="entry name" value="PX"/>
    <property type="match status" value="1"/>
</dbReference>
<dbReference type="OrthoDB" id="9976382at2759"/>